<feature type="compositionally biased region" description="Basic and acidic residues" evidence="1">
    <location>
        <begin position="590"/>
        <end position="604"/>
    </location>
</feature>
<feature type="compositionally biased region" description="Polar residues" evidence="1">
    <location>
        <begin position="63"/>
        <end position="78"/>
    </location>
</feature>
<dbReference type="EMBL" id="JAHLQT010006108">
    <property type="protein sequence ID" value="KAG7175392.1"/>
    <property type="molecule type" value="Genomic_DNA"/>
</dbReference>
<feature type="region of interest" description="Disordered" evidence="1">
    <location>
        <begin position="484"/>
        <end position="515"/>
    </location>
</feature>
<organism evidence="2 3">
    <name type="scientific">Homarus americanus</name>
    <name type="common">American lobster</name>
    <dbReference type="NCBI Taxonomy" id="6706"/>
    <lineage>
        <taxon>Eukaryota</taxon>
        <taxon>Metazoa</taxon>
        <taxon>Ecdysozoa</taxon>
        <taxon>Arthropoda</taxon>
        <taxon>Crustacea</taxon>
        <taxon>Multicrustacea</taxon>
        <taxon>Malacostraca</taxon>
        <taxon>Eumalacostraca</taxon>
        <taxon>Eucarida</taxon>
        <taxon>Decapoda</taxon>
        <taxon>Pleocyemata</taxon>
        <taxon>Astacidea</taxon>
        <taxon>Nephropoidea</taxon>
        <taxon>Nephropidae</taxon>
        <taxon>Homarus</taxon>
    </lineage>
</organism>
<keyword evidence="2" id="KW-0121">Carboxypeptidase</keyword>
<evidence type="ECO:0000313" key="2">
    <source>
        <dbReference type="EMBL" id="KAG7175392.1"/>
    </source>
</evidence>
<proteinExistence type="predicted"/>
<feature type="compositionally biased region" description="Basic residues" evidence="1">
    <location>
        <begin position="551"/>
        <end position="560"/>
    </location>
</feature>
<feature type="compositionally biased region" description="Low complexity" evidence="1">
    <location>
        <begin position="25"/>
        <end position="36"/>
    </location>
</feature>
<keyword evidence="3" id="KW-1185">Reference proteome</keyword>
<feature type="region of interest" description="Disordered" evidence="1">
    <location>
        <begin position="14"/>
        <end position="108"/>
    </location>
</feature>
<feature type="compositionally biased region" description="Low complexity" evidence="1">
    <location>
        <begin position="201"/>
        <end position="212"/>
    </location>
</feature>
<feature type="compositionally biased region" description="Basic residues" evidence="1">
    <location>
        <begin position="46"/>
        <end position="61"/>
    </location>
</feature>
<feature type="non-terminal residue" evidence="2">
    <location>
        <position position="1"/>
    </location>
</feature>
<sequence>SKEKLRNKLWSRLIKKGSNADEPASIDFSESNSSSGDSDRHATPVRLRKKKTLRSTRKKVGVSRSSVAQVVDKVTTQMRMDKTERRSKTLQHSRSGSSGSPVTSCREPLVGDRVSGRLCSEATSGDSLLHDTVYKPPLDTKPCLKKLLERIPVSSSALDLSSGRTSLKPTQYKLEEALPTPCSAPPLRRSSHSLIRPPLQSSSATRECSSSSPAPSEKLTTGSVNESLAHRRNNNRHRDATNNDMCDIDSLDPHEPRGYLDGATKSYMERMGELMASRLAISDTEEGSVSNFWEADPPSRLLLPTPSVRRLEALEPVVAKTRLHDPRRPARTTRPTPTMYSSVRTAHVIHRGTAHLHRVPFTRRDKHNDQIKNKRRDKDEEKSFQYLQDDRMKENGHLQNYDSRSVYNGYDNNNLIWVRKPNGDTLDYLTDSLSNANFSYHRYSSQPCQLDMGPCEDLLVSGEEVVLRLSVPPTPKMVVTARPWEETSGSLASRKGSTTRHSRRGSTTKVSTTRDMDEEQLCADIATCDTLFLDTSAQETPELIAARNLKGKVKKKKSVKTRGGSGETEKRKDDKESESNYKVTQDEDSEKLFKVDDGHGKEVSESTPSEGKIKKKIKIVIGKKSKTKVSKKNLQEKYS</sequence>
<name>A0A8J5N972_HOMAM</name>
<gene>
    <name evidence="2" type="ORF">Hamer_G001471</name>
</gene>
<feature type="compositionally biased region" description="Basic residues" evidence="1">
    <location>
        <begin position="497"/>
        <end position="506"/>
    </location>
</feature>
<keyword evidence="2" id="KW-0378">Hydrolase</keyword>
<keyword evidence="2" id="KW-0645">Protease</keyword>
<dbReference type="GO" id="GO:0004180">
    <property type="term" value="F:carboxypeptidase activity"/>
    <property type="evidence" value="ECO:0007669"/>
    <property type="project" value="UniProtKB-KW"/>
</dbReference>
<evidence type="ECO:0000313" key="3">
    <source>
        <dbReference type="Proteomes" id="UP000747542"/>
    </source>
</evidence>
<feature type="region of interest" description="Disordered" evidence="1">
    <location>
        <begin position="551"/>
        <end position="615"/>
    </location>
</feature>
<dbReference type="Proteomes" id="UP000747542">
    <property type="component" value="Unassembled WGS sequence"/>
</dbReference>
<feature type="compositionally biased region" description="Basic and acidic residues" evidence="1">
    <location>
        <begin position="567"/>
        <end position="579"/>
    </location>
</feature>
<reference evidence="2" key="1">
    <citation type="journal article" date="2021" name="Sci. Adv.">
        <title>The American lobster genome reveals insights on longevity, neural, and immune adaptations.</title>
        <authorList>
            <person name="Polinski J.M."/>
            <person name="Zimin A.V."/>
            <person name="Clark K.F."/>
            <person name="Kohn A.B."/>
            <person name="Sadowski N."/>
            <person name="Timp W."/>
            <person name="Ptitsyn A."/>
            <person name="Khanna P."/>
            <person name="Romanova D.Y."/>
            <person name="Williams P."/>
            <person name="Greenwood S.J."/>
            <person name="Moroz L.L."/>
            <person name="Walt D.R."/>
            <person name="Bodnar A.G."/>
        </authorList>
    </citation>
    <scope>NUCLEOTIDE SEQUENCE</scope>
    <source>
        <strain evidence="2">GMGI-L3</strain>
    </source>
</reference>
<feature type="region of interest" description="Disordered" evidence="1">
    <location>
        <begin position="177"/>
        <end position="257"/>
    </location>
</feature>
<dbReference type="AlphaFoldDB" id="A0A8J5N972"/>
<protein>
    <submittedName>
        <fullName evidence="2">Putative cytosolic carboxypeptidase NnaD-like</fullName>
    </submittedName>
</protein>
<evidence type="ECO:0000256" key="1">
    <source>
        <dbReference type="SAM" id="MobiDB-lite"/>
    </source>
</evidence>
<comment type="caution">
    <text evidence="2">The sequence shown here is derived from an EMBL/GenBank/DDBJ whole genome shotgun (WGS) entry which is preliminary data.</text>
</comment>
<accession>A0A8J5N972</accession>